<evidence type="ECO:0000256" key="1">
    <source>
        <dbReference type="SAM" id="Coils"/>
    </source>
</evidence>
<keyword evidence="1" id="KW-0175">Coiled coil</keyword>
<reference evidence="2 3" key="1">
    <citation type="submission" date="2024-06" db="EMBL/GenBank/DDBJ databases">
        <title>The draft genome of Grus japonensis, version 3.</title>
        <authorList>
            <person name="Nabeshima K."/>
            <person name="Suzuki S."/>
            <person name="Onuma M."/>
        </authorList>
    </citation>
    <scope>NUCLEOTIDE SEQUENCE [LARGE SCALE GENOMIC DNA]</scope>
    <source>
        <strain evidence="2 3">451A</strain>
    </source>
</reference>
<evidence type="ECO:0000313" key="2">
    <source>
        <dbReference type="EMBL" id="GAB0204356.1"/>
    </source>
</evidence>
<organism evidence="2 3">
    <name type="scientific">Grus japonensis</name>
    <name type="common">Japanese crane</name>
    <name type="synonym">Red-crowned crane</name>
    <dbReference type="NCBI Taxonomy" id="30415"/>
    <lineage>
        <taxon>Eukaryota</taxon>
        <taxon>Metazoa</taxon>
        <taxon>Chordata</taxon>
        <taxon>Craniata</taxon>
        <taxon>Vertebrata</taxon>
        <taxon>Euteleostomi</taxon>
        <taxon>Archelosauria</taxon>
        <taxon>Archosauria</taxon>
        <taxon>Dinosauria</taxon>
        <taxon>Saurischia</taxon>
        <taxon>Theropoda</taxon>
        <taxon>Coelurosauria</taxon>
        <taxon>Aves</taxon>
        <taxon>Neognathae</taxon>
        <taxon>Neoaves</taxon>
        <taxon>Gruiformes</taxon>
        <taxon>Gruidae</taxon>
        <taxon>Grus</taxon>
    </lineage>
</organism>
<dbReference type="Proteomes" id="UP001623348">
    <property type="component" value="Unassembled WGS sequence"/>
</dbReference>
<name>A0ABC9Y341_GRUJA</name>
<sequence length="254" mass="28176">MSDDRTVPLGREVLFDFLEKHRAQPSVPGVDWAQGNWHNLQSVVDRMGALHKDARLRAGKGKAIICAVLGASLAATVKARDRCHTAESLTIKSLQSLTQSLQGQVAELKEQLKAEKDQVKHLQTALKEQLLADTTCEEIPARSDIGYPFNNLQAAKEKVKKLEPLSSQPLVKTKYIYDDEQDQSPQVTTKEVPYTAVKLVKLKKEFGQTPKESETEYVWRVSLSGGDQILLSERQVEGYGGVFLTTGNHRAPGL</sequence>
<feature type="coiled-coil region" evidence="1">
    <location>
        <begin position="91"/>
        <end position="129"/>
    </location>
</feature>
<dbReference type="EMBL" id="BAAFJT010000040">
    <property type="protein sequence ID" value="GAB0204356.1"/>
    <property type="molecule type" value="Genomic_DNA"/>
</dbReference>
<protein>
    <submittedName>
        <fullName evidence="2">Uncharacterized protein</fullName>
    </submittedName>
</protein>
<dbReference type="AlphaFoldDB" id="A0ABC9Y341"/>
<keyword evidence="3" id="KW-1185">Reference proteome</keyword>
<proteinExistence type="predicted"/>
<accession>A0ABC9Y341</accession>
<evidence type="ECO:0000313" key="3">
    <source>
        <dbReference type="Proteomes" id="UP001623348"/>
    </source>
</evidence>
<comment type="caution">
    <text evidence="2">The sequence shown here is derived from an EMBL/GenBank/DDBJ whole genome shotgun (WGS) entry which is preliminary data.</text>
</comment>
<gene>
    <name evidence="2" type="ORF">GRJ2_002901200</name>
</gene>